<dbReference type="InterPro" id="IPR036116">
    <property type="entry name" value="FN3_sf"/>
</dbReference>
<dbReference type="Gene3D" id="3.80.20.20">
    <property type="entry name" value="Receptor L-domain"/>
    <property type="match status" value="2"/>
</dbReference>
<evidence type="ECO:0000259" key="6">
    <source>
        <dbReference type="PROSITE" id="PS50853"/>
    </source>
</evidence>
<dbReference type="InterPro" id="IPR000494">
    <property type="entry name" value="Rcpt_L-dom"/>
</dbReference>
<feature type="domain" description="Fibronectin type-III" evidence="6">
    <location>
        <begin position="29"/>
        <end position="120"/>
    </location>
</feature>
<keyword evidence="8" id="KW-1185">Reference proteome</keyword>
<dbReference type="PROSITE" id="PS50853">
    <property type="entry name" value="FN3"/>
    <property type="match status" value="1"/>
</dbReference>
<dbReference type="PROSITE" id="PS51257">
    <property type="entry name" value="PROKAR_LIPOPROTEIN"/>
    <property type="match status" value="1"/>
</dbReference>
<dbReference type="EMBL" id="CP094326">
    <property type="protein sequence ID" value="UNY98533.1"/>
    <property type="molecule type" value="Genomic_DNA"/>
</dbReference>
<evidence type="ECO:0000256" key="4">
    <source>
        <dbReference type="ARBA" id="ARBA00022729"/>
    </source>
</evidence>
<dbReference type="Gene3D" id="2.60.40.10">
    <property type="entry name" value="Immunoglobulins"/>
    <property type="match status" value="1"/>
</dbReference>
<protein>
    <recommendedName>
        <fullName evidence="6">Fibronectin type-III domain-containing protein</fullName>
    </recommendedName>
</protein>
<reference evidence="7 8" key="1">
    <citation type="journal article" date="2018" name="Int. J. Syst. Evol. Microbiol.">
        <title>Zhouia spongiae sp. nov., isolated from a marine sponge.</title>
        <authorList>
            <person name="Zhuang L."/>
            <person name="Lin B."/>
            <person name="Qin F."/>
            <person name="Luo L."/>
        </authorList>
    </citation>
    <scope>NUCLEOTIDE SEQUENCE [LARGE SCALE GENOMIC DNA]</scope>
    <source>
        <strain evidence="7 8">HN-Y44</strain>
    </source>
</reference>
<dbReference type="Proteomes" id="UP000829476">
    <property type="component" value="Chromosome"/>
</dbReference>
<comment type="subcellular location">
    <subcellularLocation>
        <location evidence="1">Secreted</location>
        <location evidence="1">Cell wall</location>
    </subcellularLocation>
</comment>
<evidence type="ECO:0000256" key="3">
    <source>
        <dbReference type="ARBA" id="ARBA00022525"/>
    </source>
</evidence>
<evidence type="ECO:0000313" key="8">
    <source>
        <dbReference type="Proteomes" id="UP000829476"/>
    </source>
</evidence>
<accession>A0ABY3YLP9</accession>
<sequence>MSIRLWYGLAGIVLFLLSCSTSDEYQEPSLSEITVEVISGNPYESKIKWTRPGGDTDQHIVYKVYLNEALVAENINEHTFTFDELKGLTEYQGKVVAVNADGISTSAEYNFLTGEKTYEGNVELNDQGQVEEFAESGYNVIKGSLILKSTAGISDLSALNTLNQVKGDLLIINTNLQNLSGLENLTLDSEEARLAILNNDRLTDIEALSNITDLGILSVSGNELLQNLNGLNQLHTVKSELSLSVNPALINIEALNRLTYAHKVNIVANNTLSDLDGLDNLQEVNSFVIKSNGSLSNLEGLKNLKHCELYFTVEDNQKLTSLNGLSSLASTGALKIINNPSLENIADLTELKSVDYLIAINHNLSLNSLNGLQNAVFTNSLTNKELYINNNPKLIDLEALSAQTFERGTIKISNNTGLVNFCGLKKLLSEIKYKEFDENNFIINNGYNPDINQILNNNCAL</sequence>
<dbReference type="Pfam" id="PF01030">
    <property type="entry name" value="Recep_L_domain"/>
    <property type="match status" value="1"/>
</dbReference>
<gene>
    <name evidence="7" type="ORF">MQE36_15815</name>
</gene>
<dbReference type="Pfam" id="PF00041">
    <property type="entry name" value="fn3"/>
    <property type="match status" value="1"/>
</dbReference>
<dbReference type="InterPro" id="IPR003961">
    <property type="entry name" value="FN3_dom"/>
</dbReference>
<dbReference type="CDD" id="cd00063">
    <property type="entry name" value="FN3"/>
    <property type="match status" value="1"/>
</dbReference>
<keyword evidence="2" id="KW-0134">Cell wall</keyword>
<evidence type="ECO:0000256" key="1">
    <source>
        <dbReference type="ARBA" id="ARBA00004191"/>
    </source>
</evidence>
<dbReference type="RefSeq" id="WP_242936939.1">
    <property type="nucleotide sequence ID" value="NZ_CP094326.1"/>
</dbReference>
<keyword evidence="5" id="KW-0325">Glycoprotein</keyword>
<organism evidence="7 8">
    <name type="scientific">Zhouia spongiae</name>
    <dbReference type="NCBI Taxonomy" id="2202721"/>
    <lineage>
        <taxon>Bacteria</taxon>
        <taxon>Pseudomonadati</taxon>
        <taxon>Bacteroidota</taxon>
        <taxon>Flavobacteriia</taxon>
        <taxon>Flavobacteriales</taxon>
        <taxon>Flavobacteriaceae</taxon>
        <taxon>Zhouia</taxon>
    </lineage>
</organism>
<evidence type="ECO:0000256" key="2">
    <source>
        <dbReference type="ARBA" id="ARBA00022512"/>
    </source>
</evidence>
<name>A0ABY3YLP9_9FLAO</name>
<proteinExistence type="predicted"/>
<dbReference type="PANTHER" id="PTHR31018:SF3">
    <property type="entry name" value="RECEPTOR PROTEIN-TYROSINE KINASE"/>
    <property type="match status" value="1"/>
</dbReference>
<evidence type="ECO:0000256" key="5">
    <source>
        <dbReference type="ARBA" id="ARBA00023180"/>
    </source>
</evidence>
<dbReference type="PANTHER" id="PTHR31018">
    <property type="entry name" value="SPORULATION-SPECIFIC PROTEIN-RELATED"/>
    <property type="match status" value="1"/>
</dbReference>
<keyword evidence="3" id="KW-0964">Secreted</keyword>
<dbReference type="SUPFAM" id="SSF52058">
    <property type="entry name" value="L domain-like"/>
    <property type="match status" value="2"/>
</dbReference>
<keyword evidence="4" id="KW-0732">Signal</keyword>
<dbReference type="InterPro" id="IPR051648">
    <property type="entry name" value="CWI-Assembly_Regulator"/>
</dbReference>
<dbReference type="InterPro" id="IPR013783">
    <property type="entry name" value="Ig-like_fold"/>
</dbReference>
<evidence type="ECO:0000313" key="7">
    <source>
        <dbReference type="EMBL" id="UNY98533.1"/>
    </source>
</evidence>
<dbReference type="SUPFAM" id="SSF49265">
    <property type="entry name" value="Fibronectin type III"/>
    <property type="match status" value="1"/>
</dbReference>
<dbReference type="InterPro" id="IPR036941">
    <property type="entry name" value="Rcpt_L-dom_sf"/>
</dbReference>